<proteinExistence type="predicted"/>
<dbReference type="RefSeq" id="WP_135956237.1">
    <property type="nucleotide sequence ID" value="NZ_JABCKY010000007.1"/>
</dbReference>
<gene>
    <name evidence="1" type="ORF">HIU99_15545</name>
</gene>
<accession>A0A7Y0RF06</accession>
<evidence type="ECO:0000313" key="1">
    <source>
        <dbReference type="EMBL" id="NMT65000.1"/>
    </source>
</evidence>
<evidence type="ECO:0000313" key="2">
    <source>
        <dbReference type="Proteomes" id="UP000567186"/>
    </source>
</evidence>
<reference evidence="1 2" key="1">
    <citation type="submission" date="2020-04" db="EMBL/GenBank/DDBJ databases">
        <title>Marinobacter oceani sp. nov., isolated from marine solar saltern.</title>
        <authorList>
            <person name="Chen X.-Y."/>
        </authorList>
    </citation>
    <scope>NUCLEOTIDE SEQUENCE [LARGE SCALE GENOMIC DNA]</scope>
    <source>
        <strain evidence="1 2">W62</strain>
    </source>
</reference>
<name>A0A7Y0RF06_9GAMM</name>
<dbReference type="Pfam" id="PF11950">
    <property type="entry name" value="DUF3467"/>
    <property type="match status" value="1"/>
</dbReference>
<keyword evidence="2" id="KW-1185">Reference proteome</keyword>
<sequence>MSNEIKNDSAVAAETNQTKVIWNDKDMATQFANVVNIQSTKDQVDLFFGTNQTWNLGQSREVVVDLSSRLILTPLVAKRLHHSLGKLLEEHESRHGAVSD</sequence>
<dbReference type="AlphaFoldDB" id="A0A7Y0RF06"/>
<comment type="caution">
    <text evidence="1">The sequence shown here is derived from an EMBL/GenBank/DDBJ whole genome shotgun (WGS) entry which is preliminary data.</text>
</comment>
<dbReference type="OrthoDB" id="9798280at2"/>
<organism evidence="1 2">
    <name type="scientific">Marinobacter orientalis</name>
    <dbReference type="NCBI Taxonomy" id="1928859"/>
    <lineage>
        <taxon>Bacteria</taxon>
        <taxon>Pseudomonadati</taxon>
        <taxon>Pseudomonadota</taxon>
        <taxon>Gammaproteobacteria</taxon>
        <taxon>Pseudomonadales</taxon>
        <taxon>Marinobacteraceae</taxon>
        <taxon>Marinobacter</taxon>
    </lineage>
</organism>
<dbReference type="InterPro" id="IPR021857">
    <property type="entry name" value="DUF3467"/>
</dbReference>
<dbReference type="Proteomes" id="UP000567186">
    <property type="component" value="Unassembled WGS sequence"/>
</dbReference>
<dbReference type="EMBL" id="JABCKY010000007">
    <property type="protein sequence ID" value="NMT65000.1"/>
    <property type="molecule type" value="Genomic_DNA"/>
</dbReference>
<protein>
    <submittedName>
        <fullName evidence="1">DUF3467 domain-containing protein</fullName>
    </submittedName>
</protein>